<evidence type="ECO:0000313" key="2">
    <source>
        <dbReference type="Proteomes" id="UP000243887"/>
    </source>
</evidence>
<proteinExistence type="predicted"/>
<keyword evidence="2" id="KW-1185">Reference proteome</keyword>
<accession>A0A1I3L455</accession>
<organism evidence="1 2">
    <name type="scientific">Myroides guanonis</name>
    <dbReference type="NCBI Taxonomy" id="1150112"/>
    <lineage>
        <taxon>Bacteria</taxon>
        <taxon>Pseudomonadati</taxon>
        <taxon>Bacteroidota</taxon>
        <taxon>Flavobacteriia</taxon>
        <taxon>Flavobacteriales</taxon>
        <taxon>Flavobacteriaceae</taxon>
        <taxon>Myroides</taxon>
    </lineage>
</organism>
<gene>
    <name evidence="1" type="ORF">SAMN04487893_101168</name>
</gene>
<dbReference type="AlphaFoldDB" id="A0A1I3L455"/>
<evidence type="ECO:0008006" key="3">
    <source>
        <dbReference type="Google" id="ProtNLM"/>
    </source>
</evidence>
<reference evidence="2" key="1">
    <citation type="submission" date="2016-10" db="EMBL/GenBank/DDBJ databases">
        <authorList>
            <person name="Varghese N."/>
            <person name="Submissions S."/>
        </authorList>
    </citation>
    <scope>NUCLEOTIDE SEQUENCE [LARGE SCALE GENOMIC DNA]</scope>
    <source>
        <strain evidence="2">DSM 26542</strain>
    </source>
</reference>
<protein>
    <recommendedName>
        <fullName evidence="3">D-glucuronyl C5-epimerase C-terminal domain-containing protein</fullName>
    </recommendedName>
</protein>
<dbReference type="OrthoDB" id="1268946at2"/>
<dbReference type="EMBL" id="FORU01000001">
    <property type="protein sequence ID" value="SFI79467.1"/>
    <property type="molecule type" value="Genomic_DNA"/>
</dbReference>
<dbReference type="Proteomes" id="UP000243887">
    <property type="component" value="Unassembled WGS sequence"/>
</dbReference>
<name>A0A1I3L455_9FLAO</name>
<evidence type="ECO:0000313" key="1">
    <source>
        <dbReference type="EMBL" id="SFI79467.1"/>
    </source>
</evidence>
<dbReference type="STRING" id="1150112.SAMN04487893_101168"/>
<sequence length="371" mass="43727">MKLMKIKFLNESNHILKVFFLFVSLSIYSQNKNTFDSNLNNSLNFNLDKFKEMSKSNNAYNFMTLGYFINANNNMYLKSGDILYLYNNLEIIKPILIDSSSVNNYNKNKWKMNVSKNNQNAIVNGREHLISEGYFFRYIGEFLDIISENNIFIQYQSSICSGLINSFSKWKDKSFKQYGDYSLLFHQRLHIGANWAIVALYLNKFDSKNSKDYMTFINIFDNQLEKALQLKEENGQKFYVWSSSYPEKFCKALKNIKNYSTLIQDVSHGNHVVLYLLKSKELKNRNWTEFNFSYLINTLKIKILKPHNISDNVDGTFENNGKSTGWKISDGWYKLIYMDKSLYPIFQNSLKIHQNNIKNSFLESQFNSIYL</sequence>
<dbReference type="RefSeq" id="WP_090677558.1">
    <property type="nucleotide sequence ID" value="NZ_FORU01000001.1"/>
</dbReference>